<evidence type="ECO:0000313" key="1">
    <source>
        <dbReference type="EMBL" id="KZS06767.1"/>
    </source>
</evidence>
<name>A0A164PET0_9CRUS</name>
<gene>
    <name evidence="1" type="ORF">APZ42_029673</name>
</gene>
<sequence>GSSESPLRSPSCRRSPRLCRFLSCCSRSRWASSLRSCSSCSRAWSKIIHSRLRFARSRLRLLR</sequence>
<reference evidence="1 2" key="1">
    <citation type="submission" date="2016-03" db="EMBL/GenBank/DDBJ databases">
        <title>EvidentialGene: Evidence-directed Construction of Genes on Genomes.</title>
        <authorList>
            <person name="Gilbert D.G."/>
            <person name="Choi J.-H."/>
            <person name="Mockaitis K."/>
            <person name="Colbourne J."/>
            <person name="Pfrender M."/>
        </authorList>
    </citation>
    <scope>NUCLEOTIDE SEQUENCE [LARGE SCALE GENOMIC DNA]</scope>
    <source>
        <strain evidence="1 2">Xinb3</strain>
        <tissue evidence="1">Complete organism</tissue>
    </source>
</reference>
<evidence type="ECO:0000313" key="2">
    <source>
        <dbReference type="Proteomes" id="UP000076858"/>
    </source>
</evidence>
<keyword evidence="2" id="KW-1185">Reference proteome</keyword>
<dbReference type="AlphaFoldDB" id="A0A164PET0"/>
<proteinExistence type="predicted"/>
<dbReference type="Proteomes" id="UP000076858">
    <property type="component" value="Unassembled WGS sequence"/>
</dbReference>
<protein>
    <submittedName>
        <fullName evidence="1">Uncharacterized protein</fullName>
    </submittedName>
</protein>
<comment type="caution">
    <text evidence="1">The sequence shown here is derived from an EMBL/GenBank/DDBJ whole genome shotgun (WGS) entry which is preliminary data.</text>
</comment>
<dbReference type="EMBL" id="LRGB01002621">
    <property type="protein sequence ID" value="KZS06767.1"/>
    <property type="molecule type" value="Genomic_DNA"/>
</dbReference>
<organism evidence="1 2">
    <name type="scientific">Daphnia magna</name>
    <dbReference type="NCBI Taxonomy" id="35525"/>
    <lineage>
        <taxon>Eukaryota</taxon>
        <taxon>Metazoa</taxon>
        <taxon>Ecdysozoa</taxon>
        <taxon>Arthropoda</taxon>
        <taxon>Crustacea</taxon>
        <taxon>Branchiopoda</taxon>
        <taxon>Diplostraca</taxon>
        <taxon>Cladocera</taxon>
        <taxon>Anomopoda</taxon>
        <taxon>Daphniidae</taxon>
        <taxon>Daphnia</taxon>
    </lineage>
</organism>
<accession>A0A164PET0</accession>
<feature type="non-terminal residue" evidence="1">
    <location>
        <position position="1"/>
    </location>
</feature>